<evidence type="ECO:0000256" key="9">
    <source>
        <dbReference type="SAM" id="SignalP"/>
    </source>
</evidence>
<dbReference type="InterPro" id="IPR000562">
    <property type="entry name" value="FN_type2_dom"/>
</dbReference>
<dbReference type="Pfam" id="PF00040">
    <property type="entry name" value="fn2"/>
    <property type="match status" value="1"/>
</dbReference>
<evidence type="ECO:0000256" key="1">
    <source>
        <dbReference type="ARBA" id="ARBA00022670"/>
    </source>
</evidence>
<keyword evidence="14" id="KW-1185">Reference proteome</keyword>
<evidence type="ECO:0000256" key="6">
    <source>
        <dbReference type="ARBA" id="ARBA00023157"/>
    </source>
</evidence>
<evidence type="ECO:0000256" key="5">
    <source>
        <dbReference type="ARBA" id="ARBA00022825"/>
    </source>
</evidence>
<feature type="signal peptide" evidence="9">
    <location>
        <begin position="1"/>
        <end position="24"/>
    </location>
</feature>
<dbReference type="GO" id="GO:0004252">
    <property type="term" value="F:serine-type endopeptidase activity"/>
    <property type="evidence" value="ECO:0007669"/>
    <property type="project" value="InterPro"/>
</dbReference>
<evidence type="ECO:0000313" key="13">
    <source>
        <dbReference type="EMBL" id="CAL4122853.1"/>
    </source>
</evidence>
<dbReference type="InterPro" id="IPR013806">
    <property type="entry name" value="Kringle-like"/>
</dbReference>
<feature type="domain" description="Peptidase S1" evidence="10">
    <location>
        <begin position="175"/>
        <end position="300"/>
    </location>
</feature>
<gene>
    <name evidence="13" type="ORF">MNOR_LOCUS23562</name>
</gene>
<dbReference type="PANTHER" id="PTHR24258:SF144">
    <property type="entry name" value="GH14088P"/>
    <property type="match status" value="1"/>
</dbReference>
<evidence type="ECO:0000256" key="4">
    <source>
        <dbReference type="ARBA" id="ARBA00022801"/>
    </source>
</evidence>
<name>A0AAV2RDS2_MEGNR</name>
<proteinExistence type="predicted"/>
<dbReference type="PANTHER" id="PTHR24258">
    <property type="entry name" value="SERINE PROTEASE-RELATED"/>
    <property type="match status" value="1"/>
</dbReference>
<feature type="domain" description="Clip" evidence="12">
    <location>
        <begin position="83"/>
        <end position="140"/>
    </location>
</feature>
<dbReference type="InterPro" id="IPR003582">
    <property type="entry name" value="ShKT_dom"/>
</dbReference>
<dbReference type="InterPro" id="IPR001254">
    <property type="entry name" value="Trypsin_dom"/>
</dbReference>
<feature type="region of interest" description="Disordered" evidence="8">
    <location>
        <begin position="265"/>
        <end position="300"/>
    </location>
</feature>
<keyword evidence="2 9" id="KW-0732">Signal</keyword>
<dbReference type="SMART" id="SM00059">
    <property type="entry name" value="FN2"/>
    <property type="match status" value="1"/>
</dbReference>
<dbReference type="PROSITE" id="PS00134">
    <property type="entry name" value="TRYPSIN_HIS"/>
    <property type="match status" value="1"/>
</dbReference>
<feature type="compositionally biased region" description="Basic and acidic residues" evidence="8">
    <location>
        <begin position="265"/>
        <end position="291"/>
    </location>
</feature>
<dbReference type="GO" id="GO:0006508">
    <property type="term" value="P:proteolysis"/>
    <property type="evidence" value="ECO:0007669"/>
    <property type="project" value="UniProtKB-KW"/>
</dbReference>
<evidence type="ECO:0000259" key="12">
    <source>
        <dbReference type="PROSITE" id="PS51888"/>
    </source>
</evidence>
<evidence type="ECO:0008006" key="15">
    <source>
        <dbReference type="Google" id="ProtNLM"/>
    </source>
</evidence>
<keyword evidence="5" id="KW-0720">Serine protease</keyword>
<evidence type="ECO:0000256" key="3">
    <source>
        <dbReference type="ARBA" id="ARBA00022737"/>
    </source>
</evidence>
<evidence type="ECO:0000256" key="7">
    <source>
        <dbReference type="PROSITE-ProRule" id="PRU00479"/>
    </source>
</evidence>
<dbReference type="AlphaFoldDB" id="A0AAV2RDS2"/>
<dbReference type="SUPFAM" id="SSF50494">
    <property type="entry name" value="Trypsin-like serine proteases"/>
    <property type="match status" value="1"/>
</dbReference>
<reference evidence="13 14" key="1">
    <citation type="submission" date="2024-05" db="EMBL/GenBank/DDBJ databases">
        <authorList>
            <person name="Wallberg A."/>
        </authorList>
    </citation>
    <scope>NUCLEOTIDE SEQUENCE [LARGE SCALE GENOMIC DNA]</scope>
</reference>
<dbReference type="InterPro" id="IPR038565">
    <property type="entry name" value="CLIP_sf"/>
</dbReference>
<evidence type="ECO:0000313" key="14">
    <source>
        <dbReference type="Proteomes" id="UP001497623"/>
    </source>
</evidence>
<organism evidence="13 14">
    <name type="scientific">Meganyctiphanes norvegica</name>
    <name type="common">Northern krill</name>
    <name type="synonym">Thysanopoda norvegica</name>
    <dbReference type="NCBI Taxonomy" id="48144"/>
    <lineage>
        <taxon>Eukaryota</taxon>
        <taxon>Metazoa</taxon>
        <taxon>Ecdysozoa</taxon>
        <taxon>Arthropoda</taxon>
        <taxon>Crustacea</taxon>
        <taxon>Multicrustacea</taxon>
        <taxon>Malacostraca</taxon>
        <taxon>Eumalacostraca</taxon>
        <taxon>Eucarida</taxon>
        <taxon>Euphausiacea</taxon>
        <taxon>Euphausiidae</taxon>
        <taxon>Meganyctiphanes</taxon>
    </lineage>
</organism>
<dbReference type="PROSITE" id="PS51888">
    <property type="entry name" value="CLIP"/>
    <property type="match status" value="1"/>
</dbReference>
<accession>A0AAV2RDS2</accession>
<dbReference type="Gene3D" id="3.30.1640.30">
    <property type="match status" value="1"/>
</dbReference>
<dbReference type="InterPro" id="IPR022700">
    <property type="entry name" value="CLIP"/>
</dbReference>
<keyword evidence="1" id="KW-0645">Protease</keyword>
<dbReference type="SUPFAM" id="SSF57440">
    <property type="entry name" value="Kringle-like"/>
    <property type="match status" value="1"/>
</dbReference>
<dbReference type="Gene3D" id="2.10.10.10">
    <property type="entry name" value="Fibronectin, type II, collagen-binding"/>
    <property type="match status" value="1"/>
</dbReference>
<dbReference type="Pfam" id="PF12032">
    <property type="entry name" value="CLIP"/>
    <property type="match status" value="1"/>
</dbReference>
<comment type="caution">
    <text evidence="13">The sequence shown here is derived from an EMBL/GenBank/DDBJ whole genome shotgun (WGS) entry which is preliminary data.</text>
</comment>
<dbReference type="InterPro" id="IPR036943">
    <property type="entry name" value="FN_type2_sf"/>
</dbReference>
<evidence type="ECO:0000256" key="2">
    <source>
        <dbReference type="ARBA" id="ARBA00022729"/>
    </source>
</evidence>
<dbReference type="EMBL" id="CAXKWB010020879">
    <property type="protein sequence ID" value="CAL4122853.1"/>
    <property type="molecule type" value="Genomic_DNA"/>
</dbReference>
<dbReference type="InterPro" id="IPR018114">
    <property type="entry name" value="TRYPSIN_HIS"/>
</dbReference>
<feature type="domain" description="Fibronectin type-II" evidence="11">
    <location>
        <begin position="25"/>
        <end position="76"/>
    </location>
</feature>
<dbReference type="Gene3D" id="2.40.10.10">
    <property type="entry name" value="Trypsin-like serine proteases"/>
    <property type="match status" value="1"/>
</dbReference>
<dbReference type="Pfam" id="PF01549">
    <property type="entry name" value="ShK"/>
    <property type="match status" value="1"/>
</dbReference>
<evidence type="ECO:0000259" key="10">
    <source>
        <dbReference type="PROSITE" id="PS50240"/>
    </source>
</evidence>
<protein>
    <recommendedName>
        <fullName evidence="15">CLIP domain-containing serine protease</fullName>
    </recommendedName>
</protein>
<keyword evidence="6 7" id="KW-1015">Disulfide bond</keyword>
<keyword evidence="3" id="KW-0677">Repeat</keyword>
<dbReference type="SMART" id="SM00680">
    <property type="entry name" value="CLIP"/>
    <property type="match status" value="1"/>
</dbReference>
<feature type="disulfide bond" evidence="7">
    <location>
        <begin position="30"/>
        <end position="56"/>
    </location>
</feature>
<feature type="chain" id="PRO_5043674139" description="CLIP domain-containing serine protease" evidence="9">
    <location>
        <begin position="25"/>
        <end position="300"/>
    </location>
</feature>
<dbReference type="Proteomes" id="UP001497623">
    <property type="component" value="Unassembled WGS sequence"/>
</dbReference>
<evidence type="ECO:0000256" key="8">
    <source>
        <dbReference type="SAM" id="MobiDB-lite"/>
    </source>
</evidence>
<dbReference type="PROSITE" id="PS50240">
    <property type="entry name" value="TRYPSIN_DOM"/>
    <property type="match status" value="1"/>
</dbReference>
<dbReference type="PROSITE" id="PS51092">
    <property type="entry name" value="FN2_2"/>
    <property type="match status" value="1"/>
</dbReference>
<dbReference type="Pfam" id="PF00089">
    <property type="entry name" value="Trypsin"/>
    <property type="match status" value="1"/>
</dbReference>
<comment type="caution">
    <text evidence="7">Lacks conserved residue(s) required for the propagation of feature annotation.</text>
</comment>
<evidence type="ECO:0000259" key="11">
    <source>
        <dbReference type="PROSITE" id="PS51092"/>
    </source>
</evidence>
<keyword evidence="4" id="KW-0378">Hydrolase</keyword>
<dbReference type="InterPro" id="IPR043504">
    <property type="entry name" value="Peptidase_S1_PA_chymotrypsin"/>
</dbReference>
<dbReference type="InterPro" id="IPR009003">
    <property type="entry name" value="Peptidase_S1_PA"/>
</dbReference>
<sequence>MKLSVLLVTCCCSPLLFSSTAVVAQDTTGCKLPFIYKTVSYTSCITIDDPNGALWCSTLTDNQNKHIQGNWKHCTTRRLENQGCSTYPDERNGECVNIQECPVLNSILQQHTGGTGSGNELEVLRKSVCANDRSKLRVCCPRISDNPITSPPTNQINRADLLPKKCGISFNTDRIVNGDDSKLAAWPWMVIFRARSIGSSCRDNDSSCSGWASTGECKKNPAFMLANCPSNWICGGVLITDQYVLSAAHCFKTTTQIEYARIGEHDLSKDPDREDGLEAPHPQDIKVERVIKHPGHGSPV</sequence>